<evidence type="ECO:0000259" key="10">
    <source>
        <dbReference type="Pfam" id="PF00724"/>
    </source>
</evidence>
<dbReference type="Gene3D" id="3.20.20.70">
    <property type="entry name" value="Aldolase class I"/>
    <property type="match status" value="1"/>
</dbReference>
<comment type="cofactor">
    <cofactor evidence="1">
        <name>FMN</name>
        <dbReference type="ChEBI" id="CHEBI:58210"/>
    </cofactor>
</comment>
<keyword evidence="9" id="KW-0411">Iron-sulfur</keyword>
<keyword evidence="7" id="KW-0560">Oxidoreductase</keyword>
<dbReference type="InterPro" id="IPR001155">
    <property type="entry name" value="OxRdtase_FMN_N"/>
</dbReference>
<organism evidence="12 13">
    <name type="scientific">Candidatus Scalindua arabica</name>
    <dbReference type="NCBI Taxonomy" id="1127984"/>
    <lineage>
        <taxon>Bacteria</taxon>
        <taxon>Pseudomonadati</taxon>
        <taxon>Planctomycetota</taxon>
        <taxon>Candidatus Brocadiia</taxon>
        <taxon>Candidatus Brocadiales</taxon>
        <taxon>Candidatus Scalinduaceae</taxon>
        <taxon>Candidatus Scalindua</taxon>
    </lineage>
</organism>
<dbReference type="GO" id="GO:0051536">
    <property type="term" value="F:iron-sulfur cluster binding"/>
    <property type="evidence" value="ECO:0007669"/>
    <property type="project" value="UniProtKB-KW"/>
</dbReference>
<protein>
    <submittedName>
        <fullName evidence="12">NADH oxidase</fullName>
    </submittedName>
</protein>
<dbReference type="SUPFAM" id="SSF51905">
    <property type="entry name" value="FAD/NAD(P)-binding domain"/>
    <property type="match status" value="1"/>
</dbReference>
<comment type="cofactor">
    <cofactor evidence="2">
        <name>[4Fe-4S] cluster</name>
        <dbReference type="ChEBI" id="CHEBI:49883"/>
    </cofactor>
</comment>
<dbReference type="Gene3D" id="3.40.50.720">
    <property type="entry name" value="NAD(P)-binding Rossmann-like Domain"/>
    <property type="match status" value="1"/>
</dbReference>
<evidence type="ECO:0000313" key="12">
    <source>
        <dbReference type="EMBL" id="MBS1259009.1"/>
    </source>
</evidence>
<dbReference type="GO" id="GO:0010181">
    <property type="term" value="F:FMN binding"/>
    <property type="evidence" value="ECO:0007669"/>
    <property type="project" value="InterPro"/>
</dbReference>
<dbReference type="EMBL" id="JAANXD010000077">
    <property type="protein sequence ID" value="MBS1259009.1"/>
    <property type="molecule type" value="Genomic_DNA"/>
</dbReference>
<name>A0A941W3T2_9BACT</name>
<evidence type="ECO:0000256" key="7">
    <source>
        <dbReference type="ARBA" id="ARBA00023002"/>
    </source>
</evidence>
<keyword evidence="6" id="KW-0479">Metal-binding</keyword>
<comment type="similarity">
    <text evidence="3">In the N-terminal section; belongs to the NADH:flavin oxidoreductase/NADH oxidase family.</text>
</comment>
<evidence type="ECO:0000256" key="6">
    <source>
        <dbReference type="ARBA" id="ARBA00022723"/>
    </source>
</evidence>
<evidence type="ECO:0000256" key="4">
    <source>
        <dbReference type="ARBA" id="ARBA00022630"/>
    </source>
</evidence>
<dbReference type="InterPro" id="IPR023753">
    <property type="entry name" value="FAD/NAD-binding_dom"/>
</dbReference>
<dbReference type="GO" id="GO:0016491">
    <property type="term" value="F:oxidoreductase activity"/>
    <property type="evidence" value="ECO:0007669"/>
    <property type="project" value="UniProtKB-KW"/>
</dbReference>
<evidence type="ECO:0000256" key="3">
    <source>
        <dbReference type="ARBA" id="ARBA00011048"/>
    </source>
</evidence>
<sequence>MKFEHLFEPIDLNGFLLKNRITMSAMPTGFSSTKGYVTDKMVSYYARRAKGGASLIVVEGAAVEDRGRIYSSQLMASDDTYLSGLNELAEGIKKSGAFAVLQLQHGGRFAMGSNPVSASDVSFTCPCTRRNIVSTPMTEDDINATITSFTNAAVLAKKAGFDMVEVSGGNGHLLSQFLSPRTNKRNDKYGGGLEGRMKLPLDIIESIKGALGDGFPIGYQLMADELLDDGFSLDEAKAFAGKLEDSGVAYLSVTCGTPESFFNGDGLFAMRSPEGGASQQCKDIKGVVSIPVFATGKMTGVQLLEDILASGNADAVAVDRALFSDPDLSVKARSEKTGDIIECVSCANCNDRVMKGLGADCTVNPRVGRESESVSTEATVKRKILIAGSGPGGIMAALTASERGHDVTLLEKGPKLGGHLKAAPKAPGKTPWIKMLEYLSNQLKESRVDVKMETAIDEESLKNNSPDVLIIATGIKLKKITVPFPEGRIDGPGAVLFGKKEPGENNVVIGAGFIGSEIAECIAEKGKNATLVEKLPTVARDMDLINRTILLNKLEGYGVQLCLNSKLLEITEDKVIIEDDTGKQVALKADLVINASGFNPANDFYNKARGLVNEVHLIGDAKVPRNIHDAMHEGYQIGLDI</sequence>
<keyword evidence="5" id="KW-0288">FMN</keyword>
<dbReference type="InterPro" id="IPR036188">
    <property type="entry name" value="FAD/NAD-bd_sf"/>
</dbReference>
<keyword evidence="4" id="KW-0285">Flavoprotein</keyword>
<accession>A0A941W3T2</accession>
<feature type="domain" description="FAD/NAD(P)-binding" evidence="11">
    <location>
        <begin position="383"/>
        <end position="610"/>
    </location>
</feature>
<dbReference type="PANTHER" id="PTHR42917">
    <property type="entry name" value="2,4-DIENOYL-COA REDUCTASE"/>
    <property type="match status" value="1"/>
</dbReference>
<evidence type="ECO:0000313" key="13">
    <source>
        <dbReference type="Proteomes" id="UP000722750"/>
    </source>
</evidence>
<reference evidence="12" key="1">
    <citation type="journal article" date="2021" name="ISME J.">
        <title>Fine-scale metabolic discontinuity in a stratified prokaryote microbiome of a Red Sea deep halocline.</title>
        <authorList>
            <person name="Michoud G."/>
            <person name="Ngugi D.K."/>
            <person name="Barozzi A."/>
            <person name="Merlino G."/>
            <person name="Calleja M.L."/>
            <person name="Delgado-Huertas A."/>
            <person name="Moran X.A.G."/>
            <person name="Daffonchio D."/>
        </authorList>
    </citation>
    <scope>NUCLEOTIDE SEQUENCE</scope>
    <source>
        <strain evidence="12">SuakinDeep_MAG55_1</strain>
    </source>
</reference>
<evidence type="ECO:0000256" key="8">
    <source>
        <dbReference type="ARBA" id="ARBA00023004"/>
    </source>
</evidence>
<gene>
    <name evidence="12" type="ORF">MAG551_02075</name>
</gene>
<dbReference type="PRINTS" id="PR00368">
    <property type="entry name" value="FADPNR"/>
</dbReference>
<evidence type="ECO:0000256" key="5">
    <source>
        <dbReference type="ARBA" id="ARBA00022643"/>
    </source>
</evidence>
<dbReference type="AlphaFoldDB" id="A0A941W3T2"/>
<dbReference type="CDD" id="cd02803">
    <property type="entry name" value="OYE_like_FMN_family"/>
    <property type="match status" value="1"/>
</dbReference>
<dbReference type="SUPFAM" id="SSF51395">
    <property type="entry name" value="FMN-linked oxidoreductases"/>
    <property type="match status" value="1"/>
</dbReference>
<dbReference type="PANTHER" id="PTHR42917:SF2">
    <property type="entry name" value="2,4-DIENOYL-COA REDUCTASE [(2E)-ENOYL-COA-PRODUCING]"/>
    <property type="match status" value="1"/>
</dbReference>
<dbReference type="Proteomes" id="UP000722750">
    <property type="component" value="Unassembled WGS sequence"/>
</dbReference>
<comment type="caution">
    <text evidence="12">The sequence shown here is derived from an EMBL/GenBank/DDBJ whole genome shotgun (WGS) entry which is preliminary data.</text>
</comment>
<evidence type="ECO:0000256" key="1">
    <source>
        <dbReference type="ARBA" id="ARBA00001917"/>
    </source>
</evidence>
<dbReference type="GO" id="GO:0046872">
    <property type="term" value="F:metal ion binding"/>
    <property type="evidence" value="ECO:0007669"/>
    <property type="project" value="UniProtKB-KW"/>
</dbReference>
<evidence type="ECO:0000256" key="9">
    <source>
        <dbReference type="ARBA" id="ARBA00023014"/>
    </source>
</evidence>
<dbReference type="Pfam" id="PF07992">
    <property type="entry name" value="Pyr_redox_2"/>
    <property type="match status" value="1"/>
</dbReference>
<proteinExistence type="inferred from homology"/>
<dbReference type="InterPro" id="IPR051793">
    <property type="entry name" value="NADH:flavin_oxidoreductase"/>
</dbReference>
<feature type="domain" description="NADH:flavin oxidoreductase/NADH oxidase N-terminal" evidence="10">
    <location>
        <begin position="6"/>
        <end position="335"/>
    </location>
</feature>
<dbReference type="InterPro" id="IPR013785">
    <property type="entry name" value="Aldolase_TIM"/>
</dbReference>
<evidence type="ECO:0000259" key="11">
    <source>
        <dbReference type="Pfam" id="PF07992"/>
    </source>
</evidence>
<keyword evidence="8" id="KW-0408">Iron</keyword>
<dbReference type="Gene3D" id="3.50.50.60">
    <property type="entry name" value="FAD/NAD(P)-binding domain"/>
    <property type="match status" value="1"/>
</dbReference>
<dbReference type="Pfam" id="PF00724">
    <property type="entry name" value="Oxidored_FMN"/>
    <property type="match status" value="1"/>
</dbReference>
<evidence type="ECO:0000256" key="2">
    <source>
        <dbReference type="ARBA" id="ARBA00001966"/>
    </source>
</evidence>